<sequence>MDNGNYLERANLDLFNQPVEEVEQFVVQDVVPTNSMPSYNRNKLRDEMMENNQEESAEPPVEETKKKRKKRKPKKTDDEWNEEGNKHESNLPTLHEKEQEENTTDVLQPKKEVIRTLEKDLFADMARTHYLSISPNDIIVGKENEEAEEVTDEPIESKNLKVGGPLSLRQKTIFIESM</sequence>
<feature type="region of interest" description="Disordered" evidence="1">
    <location>
        <begin position="28"/>
        <end position="110"/>
    </location>
</feature>
<dbReference type="KEGG" id="ngr:NAEGRDRAFT_62118"/>
<dbReference type="OrthoDB" id="10340888at2759"/>
<evidence type="ECO:0000256" key="1">
    <source>
        <dbReference type="SAM" id="MobiDB-lite"/>
    </source>
</evidence>
<evidence type="ECO:0000313" key="3">
    <source>
        <dbReference type="Proteomes" id="UP000006671"/>
    </source>
</evidence>
<feature type="compositionally biased region" description="Acidic residues" evidence="1">
    <location>
        <begin position="52"/>
        <end position="61"/>
    </location>
</feature>
<dbReference type="EMBL" id="GG738846">
    <property type="protein sequence ID" value="EFC50020.1"/>
    <property type="molecule type" value="Genomic_DNA"/>
</dbReference>
<dbReference type="AlphaFoldDB" id="D2UZZ7"/>
<feature type="compositionally biased region" description="Basic and acidic residues" evidence="1">
    <location>
        <begin position="75"/>
        <end position="100"/>
    </location>
</feature>
<organism evidence="3">
    <name type="scientific">Naegleria gruberi</name>
    <name type="common">Amoeba</name>
    <dbReference type="NCBI Taxonomy" id="5762"/>
    <lineage>
        <taxon>Eukaryota</taxon>
        <taxon>Discoba</taxon>
        <taxon>Heterolobosea</taxon>
        <taxon>Tetramitia</taxon>
        <taxon>Eutetramitia</taxon>
        <taxon>Vahlkampfiidae</taxon>
        <taxon>Naegleria</taxon>
    </lineage>
</organism>
<feature type="compositionally biased region" description="Polar residues" evidence="1">
    <location>
        <begin position="32"/>
        <end position="41"/>
    </location>
</feature>
<keyword evidence="3" id="KW-1185">Reference proteome</keyword>
<evidence type="ECO:0000313" key="2">
    <source>
        <dbReference type="EMBL" id="EFC50020.1"/>
    </source>
</evidence>
<protein>
    <submittedName>
        <fullName evidence="2">Predicted protein</fullName>
    </submittedName>
</protein>
<dbReference type="GeneID" id="8858936"/>
<reference evidence="2 3" key="1">
    <citation type="journal article" date="2010" name="Cell">
        <title>The genome of Naegleria gruberi illuminates early eukaryotic versatility.</title>
        <authorList>
            <person name="Fritz-Laylin L.K."/>
            <person name="Prochnik S.E."/>
            <person name="Ginger M.L."/>
            <person name="Dacks J.B."/>
            <person name="Carpenter M.L."/>
            <person name="Field M.C."/>
            <person name="Kuo A."/>
            <person name="Paredez A."/>
            <person name="Chapman J."/>
            <person name="Pham J."/>
            <person name="Shu S."/>
            <person name="Neupane R."/>
            <person name="Cipriano M."/>
            <person name="Mancuso J."/>
            <person name="Tu H."/>
            <person name="Salamov A."/>
            <person name="Lindquist E."/>
            <person name="Shapiro H."/>
            <person name="Lucas S."/>
            <person name="Grigoriev I.V."/>
            <person name="Cande W.Z."/>
            <person name="Fulton C."/>
            <person name="Rokhsar D.S."/>
            <person name="Dawson S.C."/>
        </authorList>
    </citation>
    <scope>NUCLEOTIDE SEQUENCE [LARGE SCALE GENOMIC DNA]</scope>
    <source>
        <strain evidence="2 3">NEG-M</strain>
    </source>
</reference>
<dbReference type="VEuPathDB" id="AmoebaDB:NAEGRDRAFT_62118"/>
<dbReference type="RefSeq" id="XP_002682764.1">
    <property type="nucleotide sequence ID" value="XM_002682718.1"/>
</dbReference>
<proteinExistence type="predicted"/>
<name>D2UZZ7_NAEGR</name>
<accession>D2UZZ7</accession>
<dbReference type="Proteomes" id="UP000006671">
    <property type="component" value="Unassembled WGS sequence"/>
</dbReference>
<gene>
    <name evidence="2" type="ORF">NAEGRDRAFT_62118</name>
</gene>
<dbReference type="InParanoid" id="D2UZZ7"/>